<dbReference type="PANTHER" id="PTHR18956:SF6">
    <property type="entry name" value="HYALURONAN MEDIATED MOTILITY RECEPTOR"/>
    <property type="match status" value="1"/>
</dbReference>
<evidence type="ECO:0000256" key="3">
    <source>
        <dbReference type="ARBA" id="ARBA00023212"/>
    </source>
</evidence>
<keyword evidence="2" id="KW-0963">Cytoplasm</keyword>
<organism evidence="7 8">
    <name type="scientific">Gouania willdenowi</name>
    <name type="common">Blunt-snouted clingfish</name>
    <name type="synonym">Lepadogaster willdenowi</name>
    <dbReference type="NCBI Taxonomy" id="441366"/>
    <lineage>
        <taxon>Eukaryota</taxon>
        <taxon>Metazoa</taxon>
        <taxon>Chordata</taxon>
        <taxon>Craniata</taxon>
        <taxon>Vertebrata</taxon>
        <taxon>Euteleostomi</taxon>
        <taxon>Actinopterygii</taxon>
        <taxon>Neopterygii</taxon>
        <taxon>Teleostei</taxon>
        <taxon>Neoteleostei</taxon>
        <taxon>Acanthomorphata</taxon>
        <taxon>Ovalentaria</taxon>
        <taxon>Blenniimorphae</taxon>
        <taxon>Blenniiformes</taxon>
        <taxon>Gobiesocoidei</taxon>
        <taxon>Gobiesocidae</taxon>
        <taxon>Gobiesocinae</taxon>
        <taxon>Gouania</taxon>
    </lineage>
</organism>
<dbReference type="AlphaFoldDB" id="A0A8C5DX79"/>
<dbReference type="GO" id="GO:0005819">
    <property type="term" value="C:spindle"/>
    <property type="evidence" value="ECO:0007669"/>
    <property type="project" value="UniProtKB-SubCell"/>
</dbReference>
<feature type="region of interest" description="Disordered" evidence="5">
    <location>
        <begin position="831"/>
        <end position="881"/>
    </location>
</feature>
<feature type="region of interest" description="Disordered" evidence="5">
    <location>
        <begin position="597"/>
        <end position="616"/>
    </location>
</feature>
<evidence type="ECO:0000256" key="4">
    <source>
        <dbReference type="SAM" id="Coils"/>
    </source>
</evidence>
<dbReference type="InterPro" id="IPR026203">
    <property type="entry name" value="IHABP"/>
</dbReference>
<feature type="coiled-coil region" evidence="4">
    <location>
        <begin position="119"/>
        <end position="204"/>
    </location>
</feature>
<evidence type="ECO:0000256" key="1">
    <source>
        <dbReference type="ARBA" id="ARBA00004186"/>
    </source>
</evidence>
<dbReference type="GO" id="GO:0016020">
    <property type="term" value="C:membrane"/>
    <property type="evidence" value="ECO:0007669"/>
    <property type="project" value="TreeGrafter"/>
</dbReference>
<evidence type="ECO:0000313" key="7">
    <source>
        <dbReference type="Ensembl" id="ENSGWIP00000013260.1"/>
    </source>
</evidence>
<evidence type="ECO:0000259" key="6">
    <source>
        <dbReference type="Pfam" id="PF15908"/>
    </source>
</evidence>
<dbReference type="Proteomes" id="UP000694680">
    <property type="component" value="Chromosome 10"/>
</dbReference>
<sequence length="881" mass="102168">MSFSRAPLKRFNEHVGCAPPPGSYEIKPGDPKGAASFDKSDRFKPLKPGGSLLPPPPSPSRSILMSPVRRALSVDGLVDGSSSVKKERNGMTLERKQQKLLENEIRSLVQQRGEQDRLLVSLQEELKKVEGKLLVAVREKTGLTASVTSLERQRSELKKINEFLKNKVSADTTKKRINSLTMELMEAKNNLDVKNKELSVLQVNSEGQVKVISTDLEVSRNTVTALQDRNKHMEELHQVTKTQNEELENENARLLAEILELRQEVKVVQGYLDAANDQIQDLRIKLQEKTDENAAVGSQVEKIRQLEADLEQQNKDLKTVHVMLKEKEEELQSLQKSASDQEEKIKLVKQKVEDSQAIIHQQEAELVRLREVLRRTERELDERVAHLEQRCLISEEQRNKTQEEGLRRVEELKNELMGLKEINREERKRQIRLKEEHAMLTEELTKEKALVDSLSVLVEQEREDSEEQLRQLKDEMEEVLGELAVMEEDEERRREVAVKSLEENKELQRQLSDTRERLESESKNVSVLKDEHFAAVRKHQEERTNILSKMADLVTELESVKEELKGAKGREEELERAIHQKEKELKEVVEQKEEEIRKKQETIEEQEKQTAEAKAREQNARLLLEAQTRLAERDEEIKASEESHAAQINQLQQELQLLTKEKEEALQRLEIQTQQSTGSQESELEKAQELTLQGQVDLMEEKIQALGEQVKVLTQEKVTLQWEREEQHQELQRRITETQEKSSEMELWRRTYEELYANVKPFQEQLNAFAAERNALINENGANEEELNKLADAYARLLGHQNHKQKIKHVNKLKDENLSLKQEVTKLRSQVSRQKADLEQLKSKLPGSPRRRFDPSKAFQHDKENRQTDSTEPLREGNNFI</sequence>
<dbReference type="Pfam" id="PF15905">
    <property type="entry name" value="HMMR_N"/>
    <property type="match status" value="1"/>
</dbReference>
<dbReference type="PANTHER" id="PTHR18956">
    <property type="entry name" value="HYALURONAN MEDIATED MOTILITY RECEPTOR"/>
    <property type="match status" value="1"/>
</dbReference>
<gene>
    <name evidence="7" type="primary">hmmr</name>
</gene>
<feature type="region of interest" description="Disordered" evidence="5">
    <location>
        <begin position="1"/>
        <end position="62"/>
    </location>
</feature>
<reference evidence="7" key="1">
    <citation type="submission" date="2020-06" db="EMBL/GenBank/DDBJ databases">
        <authorList>
            <consortium name="Wellcome Sanger Institute Data Sharing"/>
        </authorList>
    </citation>
    <scope>NUCLEOTIDE SEQUENCE [LARGE SCALE GENOMIC DNA]</scope>
</reference>
<dbReference type="Ensembl" id="ENSGWIT00000014726.1">
    <property type="protein sequence ID" value="ENSGWIP00000013260.1"/>
    <property type="gene ID" value="ENSGWIG00000007606.1"/>
</dbReference>
<protein>
    <submittedName>
        <fullName evidence="7">Hyaluronan mediated motility receptor-like</fullName>
    </submittedName>
</protein>
<evidence type="ECO:0000256" key="5">
    <source>
        <dbReference type="SAM" id="MobiDB-lite"/>
    </source>
</evidence>
<dbReference type="OrthoDB" id="419631at2759"/>
<dbReference type="RefSeq" id="XP_028315564.1">
    <property type="nucleotide sequence ID" value="XM_028459763.1"/>
</dbReference>
<accession>A0A8C5DX79</accession>
<dbReference type="GO" id="GO:0005540">
    <property type="term" value="F:hyaluronic acid binding"/>
    <property type="evidence" value="ECO:0007669"/>
    <property type="project" value="InterPro"/>
</dbReference>
<evidence type="ECO:0000256" key="2">
    <source>
        <dbReference type="ARBA" id="ARBA00022490"/>
    </source>
</evidence>
<keyword evidence="4" id="KW-0175">Coiled coil</keyword>
<dbReference type="InterPro" id="IPR031794">
    <property type="entry name" value="HMMR_C"/>
</dbReference>
<reference evidence="7" key="3">
    <citation type="submission" date="2025-09" db="UniProtKB">
        <authorList>
            <consortium name="Ensembl"/>
        </authorList>
    </citation>
    <scope>IDENTIFICATION</scope>
</reference>
<name>A0A8C5DX79_GOUWI</name>
<dbReference type="GeneID" id="114471151"/>
<feature type="domain" description="Hyaluronan-mediated motility receptor C-terminal" evidence="6">
    <location>
        <begin position="720"/>
        <end position="877"/>
    </location>
</feature>
<proteinExistence type="predicted"/>
<dbReference type="Pfam" id="PF15908">
    <property type="entry name" value="HMMR_C"/>
    <property type="match status" value="1"/>
</dbReference>
<dbReference type="CTD" id="3161"/>
<reference evidence="7" key="2">
    <citation type="submission" date="2025-08" db="UniProtKB">
        <authorList>
            <consortium name="Ensembl"/>
        </authorList>
    </citation>
    <scope>IDENTIFICATION</scope>
</reference>
<comment type="subcellular location">
    <subcellularLocation>
        <location evidence="1">Cytoplasm</location>
        <location evidence="1">Cytoskeleton</location>
        <location evidence="1">Spindle</location>
    </subcellularLocation>
</comment>
<keyword evidence="8" id="KW-1185">Reference proteome</keyword>
<keyword evidence="3" id="KW-0206">Cytoskeleton</keyword>
<feature type="compositionally biased region" description="Basic and acidic residues" evidence="5">
    <location>
        <begin position="851"/>
        <end position="875"/>
    </location>
</feature>
<evidence type="ECO:0000313" key="8">
    <source>
        <dbReference type="Proteomes" id="UP000694680"/>
    </source>
</evidence>